<comment type="similarity">
    <text evidence="1">Belongs to the ParB family.</text>
</comment>
<dbReference type="InterPro" id="IPR003115">
    <property type="entry name" value="ParB_N"/>
</dbReference>
<name>A0A7V6PCA7_9HYPH</name>
<dbReference type="GO" id="GO:0007059">
    <property type="term" value="P:chromosome segregation"/>
    <property type="evidence" value="ECO:0007669"/>
    <property type="project" value="TreeGrafter"/>
</dbReference>
<evidence type="ECO:0000313" key="4">
    <source>
        <dbReference type="Proteomes" id="UP000551563"/>
    </source>
</evidence>
<dbReference type="InterPro" id="IPR004437">
    <property type="entry name" value="ParB/RepB/Spo0J"/>
</dbReference>
<evidence type="ECO:0000259" key="2">
    <source>
        <dbReference type="SMART" id="SM00470"/>
    </source>
</evidence>
<dbReference type="PANTHER" id="PTHR33375:SF7">
    <property type="entry name" value="CHROMOSOME 2-PARTITIONING PROTEIN PARB-RELATED"/>
    <property type="match status" value="1"/>
</dbReference>
<proteinExistence type="inferred from homology"/>
<evidence type="ECO:0000256" key="1">
    <source>
        <dbReference type="ARBA" id="ARBA00006295"/>
    </source>
</evidence>
<reference evidence="3 4" key="1">
    <citation type="journal article" date="2020" name="Biotechnol. Biofuels">
        <title>New insights from the biogas microbiome by comprehensive genome-resolved metagenomics of nearly 1600 species originating from multiple anaerobic digesters.</title>
        <authorList>
            <person name="Campanaro S."/>
            <person name="Treu L."/>
            <person name="Rodriguez-R L.M."/>
            <person name="Kovalovszki A."/>
            <person name="Ziels R.M."/>
            <person name="Maus I."/>
            <person name="Zhu X."/>
            <person name="Kougias P.G."/>
            <person name="Basile A."/>
            <person name="Luo G."/>
            <person name="Schluter A."/>
            <person name="Konstantinidis K.T."/>
            <person name="Angelidaki I."/>
        </authorList>
    </citation>
    <scope>NUCLEOTIDE SEQUENCE [LARGE SCALE GENOMIC DNA]</scope>
    <source>
        <strain evidence="3">AS04akNAM_66</strain>
    </source>
</reference>
<dbReference type="PANTHER" id="PTHR33375">
    <property type="entry name" value="CHROMOSOME-PARTITIONING PROTEIN PARB-RELATED"/>
    <property type="match status" value="1"/>
</dbReference>
<dbReference type="Gene3D" id="1.10.10.2830">
    <property type="match status" value="1"/>
</dbReference>
<dbReference type="InterPro" id="IPR041468">
    <property type="entry name" value="HTH_ParB/Spo0J"/>
</dbReference>
<dbReference type="Pfam" id="PF17762">
    <property type="entry name" value="HTH_ParB"/>
    <property type="match status" value="1"/>
</dbReference>
<protein>
    <submittedName>
        <fullName evidence="3">ParB/RepB/Spo0J family partition protein</fullName>
    </submittedName>
</protein>
<dbReference type="SUPFAM" id="SSF110849">
    <property type="entry name" value="ParB/Sulfiredoxin"/>
    <property type="match status" value="1"/>
</dbReference>
<evidence type="ECO:0000313" key="3">
    <source>
        <dbReference type="EMBL" id="HHV68283.1"/>
    </source>
</evidence>
<dbReference type="SUPFAM" id="SSF109709">
    <property type="entry name" value="KorB DNA-binding domain-like"/>
    <property type="match status" value="1"/>
</dbReference>
<dbReference type="AlphaFoldDB" id="A0A7V6PCA7"/>
<gene>
    <name evidence="3" type="ORF">GXX48_11655</name>
</gene>
<dbReference type="Pfam" id="PF02195">
    <property type="entry name" value="ParB_N"/>
    <property type="match status" value="1"/>
</dbReference>
<dbReference type="InterPro" id="IPR036086">
    <property type="entry name" value="ParB/Sulfiredoxin_sf"/>
</dbReference>
<feature type="non-terminal residue" evidence="3">
    <location>
        <position position="180"/>
    </location>
</feature>
<dbReference type="EMBL" id="DUMN01000336">
    <property type="protein sequence ID" value="HHV68283.1"/>
    <property type="molecule type" value="Genomic_DNA"/>
</dbReference>
<accession>A0A7V6PCA7</accession>
<dbReference type="SMART" id="SM00470">
    <property type="entry name" value="ParB"/>
    <property type="match status" value="1"/>
</dbReference>
<dbReference type="NCBIfam" id="TIGR00180">
    <property type="entry name" value="parB_part"/>
    <property type="match status" value="1"/>
</dbReference>
<sequence length="180" mass="19655">MQNQPIPFNKLRLSPANARKTFTQTGIDALAVSIDAYGLLQPVIVSPATDKKSFFDVHAGGRRWRAIAQLIKSGQLPKNAMVDARVCNDENAALAEEISLAENIIREAMSPADECRGYRAAMDKGESEEELARRMGVTVRHVQGRLRLADLADPIFDALAEGKITLDVAKAYGSTSDRDT</sequence>
<dbReference type="GO" id="GO:0003677">
    <property type="term" value="F:DNA binding"/>
    <property type="evidence" value="ECO:0007669"/>
    <property type="project" value="InterPro"/>
</dbReference>
<feature type="domain" description="ParB-like N-terminal" evidence="2">
    <location>
        <begin position="4"/>
        <end position="104"/>
    </location>
</feature>
<dbReference type="InterPro" id="IPR050336">
    <property type="entry name" value="Chromosome_partition/occlusion"/>
</dbReference>
<dbReference type="Gene3D" id="3.90.1530.30">
    <property type="match status" value="1"/>
</dbReference>
<dbReference type="CDD" id="cd16406">
    <property type="entry name" value="ParB_N_like"/>
    <property type="match status" value="1"/>
</dbReference>
<dbReference type="Proteomes" id="UP000551563">
    <property type="component" value="Unassembled WGS sequence"/>
</dbReference>
<comment type="caution">
    <text evidence="3">The sequence shown here is derived from an EMBL/GenBank/DDBJ whole genome shotgun (WGS) entry which is preliminary data.</text>
</comment>
<dbReference type="GO" id="GO:0005694">
    <property type="term" value="C:chromosome"/>
    <property type="evidence" value="ECO:0007669"/>
    <property type="project" value="TreeGrafter"/>
</dbReference>
<organism evidence="3 4">
    <name type="scientific">Brucella intermedia</name>
    <dbReference type="NCBI Taxonomy" id="94625"/>
    <lineage>
        <taxon>Bacteria</taxon>
        <taxon>Pseudomonadati</taxon>
        <taxon>Pseudomonadota</taxon>
        <taxon>Alphaproteobacteria</taxon>
        <taxon>Hyphomicrobiales</taxon>
        <taxon>Brucellaceae</taxon>
        <taxon>Brucella/Ochrobactrum group</taxon>
        <taxon>Brucella</taxon>
    </lineage>
</organism>